<keyword evidence="3" id="KW-0645">Protease</keyword>
<name>A0ABR1VFM6_9PEZI</name>
<dbReference type="EMBL" id="JAQQWL010000006">
    <property type="protein sequence ID" value="KAK8069035.1"/>
    <property type="molecule type" value="Genomic_DNA"/>
</dbReference>
<dbReference type="Proteomes" id="UP001480595">
    <property type="component" value="Unassembled WGS sequence"/>
</dbReference>
<evidence type="ECO:0000256" key="5">
    <source>
        <dbReference type="ARBA" id="ARBA00022801"/>
    </source>
</evidence>
<gene>
    <name evidence="8" type="ORF">PG994_005651</name>
</gene>
<dbReference type="InterPro" id="IPR051346">
    <property type="entry name" value="OTU_Deubiquitinase"/>
</dbReference>
<dbReference type="EC" id="3.4.19.12" evidence="2"/>
<dbReference type="Pfam" id="PF20255">
    <property type="entry name" value="DUF6606"/>
    <property type="match status" value="1"/>
</dbReference>
<evidence type="ECO:0000313" key="8">
    <source>
        <dbReference type="EMBL" id="KAK8069035.1"/>
    </source>
</evidence>
<evidence type="ECO:0000256" key="1">
    <source>
        <dbReference type="ARBA" id="ARBA00000707"/>
    </source>
</evidence>
<sequence length="1958" mass="222410">MEVSIDNRSALLYLTDHVFLPPKLPQKDDFTSPQNRALLKHVLDVLRQFGKHVVHDHVSDIQRAVDMVTTMINCRPRVNLDEQKVGDALAGLTPEGVLCFQLTAQNFGILITRQDQTVFFEQFELLASNSAVMSCQGRVRRSFPSTCISMQYSQYTASGFTSVLAQCLAKLDSSTHSSCWPKSQKRGERDEERDTIDPRLSGLLNGFLRGLGAEAKVVQIEKRSHEEVLWNDARLPWHRSAIWLFVRVTLQLIWSRKYKAPSSIPLFKSFVVFFITSSVVQAQMLSIPDHLLYCMLAKLNRRCLKLSQLPYFENNKPNWLSYCSEVQTAAKEYLEKHWTQTQDSDMRLLPFEELKTLSFTADSILSIPSFKEYTSEVKIEAETSSGPGSVRNHICLTLADFETWIATNLSGWLENNIDKQKTCGNLSQLIEDYHSVASDIYQQNPLNLSVMWLSILELWVACDKAATQQVPLLRDYGTEILAKLLELLLLPSLSLLKRLHDLQLRQTHTQPGYPSIFSNFGHPHSFAVRFYNSSPSHQSIYQEIVAAAESTRIAKVAELAREKTVYERLLSEYTRTSHEKYLKTWYNHVMGEQALEEVCINACPKCDLERKMGNMYISVHEWPLPTDKHEANAVIFELQIPDPIAAWRSTTLKFLTDMLVLGNPASRGTVHNLYGTSEYSKLCKYQRDLTNRLRILSAAKPFKVAHYRQQPVPEATQQSICTPHECEYAYYDWDSSYLAGRSCFNLGAMKPTIPPSCSFANLSRFPLPHWIRGYTHTSNEIIAQQSSCPANMALESFKSFGHIRSGHRLQWRNISAQLAMPSIDFNQVETALVIFQSINEAGPCADDVSNELRDAHSLLHDQAFALSLLEALRAAFHRVHKNWECDVSLLIFSTICTRLLVMSRDQDIRVACGDLLSTIRSTTRDWVFYLLARRDESDIEQEAEDFDRRVLDMSLACCSTFLVGLDEVELIFGTRESIATYLEISTLIHDQGQAYDQQNQVNSGGLQAPWTARSRKAESLSPLMAISLQSWHRLCYLFQPFLADRIYQDHWCIDNAISTFWAGFSPGSEWTLGEKGYRHVMASSCCSSPGVPNIPISYDLFEGSLLVNGRPLSRLPSEYLQSPTYHRLFGKQPLEVSPSTEFGMQFTATRPREGAIIHFAMKNEHLIVRACKDGSNHWLNIETGLLEFRHHKHLWCSAGALWRANTSSATITLKRNDKILIDCRSNTAMLVGRILEALENPSYITIILDKVNSELEVDLPRYDLTFTLKPGTVELRCKKYPGMCIDSAQSVGSLIGLKNKLVLRSETEINGRKALVIPFGTPKVHGDQHSHPVTVILPTEFKGIGEHNPDITRRTHHYYEIDTTLGRVIDNGSLRSKLLLCHLHAMTSHCLVDPLTGRTGTEESLRILKSAAVASFSRLDATDAGMLFGIAQLSPIRSFYPEYLMEMQQIKWDDSLHPLTQNDEYRWVALAILQQAESCEIYFRPTKCFRIPQESNTQLVSRAMIRKSVFRVDGFGAEFFSNLQDCTYQSRNTIKVEGSSTRKRERRLCHITKLLLSQDEYLTEPLPKVDDLVSQIYSILGSAVEVSSEPSAVPYGEFDIQWLDDPAHTIGKNWHVRYHQHPQHAVFKLSDGRDYGRTHILTCLDRHKQPFHNTPESSLSRRHNELFDNFDRRRVHAWQSKLDVLKTAFESAVYKQYPSTLPVAPTSSEMGTCFDVSRIMSEVDSCFQSWMRNQSFHAYLKSIAGIVVKIPQSPLPPIPCEFSFHPLPVASQTAHIISTKLFTSKAPGLTCKALDTLEDCRFRSSRPEQADGHDDLSHQTSRPLIESLQGIVKEPHDAQYLDELRMSFDSYQTITRDVSCSKFTVDNDALSERLQTNLRLCLEQAQNFKAIILACLESDEKSIMPHSRLFFPRLSPVFILQQLSKNQPTGPMAILHHQLCACPDPSTESPKDAGPCQK</sequence>
<keyword evidence="9" id="KW-1185">Reference proteome</keyword>
<proteinExistence type="predicted"/>
<keyword evidence="5" id="KW-0378">Hydrolase</keyword>
<accession>A0ABR1VFM6</accession>
<feature type="domain" description="DUF6606" evidence="7">
    <location>
        <begin position="15"/>
        <end position="277"/>
    </location>
</feature>
<dbReference type="RefSeq" id="XP_066716329.1">
    <property type="nucleotide sequence ID" value="XM_066857060.1"/>
</dbReference>
<comment type="catalytic activity">
    <reaction evidence="1">
        <text>Thiol-dependent hydrolysis of ester, thioester, amide, peptide and isopeptide bonds formed by the C-terminal Gly of ubiquitin (a 76-residue protein attached to proteins as an intracellular targeting signal).</text>
        <dbReference type="EC" id="3.4.19.12"/>
    </reaction>
</comment>
<keyword evidence="6" id="KW-0788">Thiol protease</keyword>
<evidence type="ECO:0000313" key="9">
    <source>
        <dbReference type="Proteomes" id="UP001480595"/>
    </source>
</evidence>
<protein>
    <recommendedName>
        <fullName evidence="2">ubiquitinyl hydrolase 1</fullName>
        <ecNumber evidence="2">3.4.19.12</ecNumber>
    </recommendedName>
</protein>
<evidence type="ECO:0000259" key="7">
    <source>
        <dbReference type="Pfam" id="PF20255"/>
    </source>
</evidence>
<dbReference type="PANTHER" id="PTHR13367">
    <property type="entry name" value="UBIQUITIN THIOESTERASE"/>
    <property type="match status" value="1"/>
</dbReference>
<evidence type="ECO:0000256" key="3">
    <source>
        <dbReference type="ARBA" id="ARBA00022670"/>
    </source>
</evidence>
<keyword evidence="4" id="KW-0833">Ubl conjugation pathway</keyword>
<evidence type="ECO:0000256" key="4">
    <source>
        <dbReference type="ARBA" id="ARBA00022786"/>
    </source>
</evidence>
<dbReference type="InterPro" id="IPR046541">
    <property type="entry name" value="DUF6606"/>
</dbReference>
<organism evidence="8 9">
    <name type="scientific">Apiospora phragmitis</name>
    <dbReference type="NCBI Taxonomy" id="2905665"/>
    <lineage>
        <taxon>Eukaryota</taxon>
        <taxon>Fungi</taxon>
        <taxon>Dikarya</taxon>
        <taxon>Ascomycota</taxon>
        <taxon>Pezizomycotina</taxon>
        <taxon>Sordariomycetes</taxon>
        <taxon>Xylariomycetidae</taxon>
        <taxon>Amphisphaeriales</taxon>
        <taxon>Apiosporaceae</taxon>
        <taxon>Apiospora</taxon>
    </lineage>
</organism>
<evidence type="ECO:0000256" key="6">
    <source>
        <dbReference type="ARBA" id="ARBA00022807"/>
    </source>
</evidence>
<dbReference type="GeneID" id="92090123"/>
<dbReference type="PANTHER" id="PTHR13367:SF34">
    <property type="match status" value="1"/>
</dbReference>
<reference evidence="8 9" key="1">
    <citation type="submission" date="2023-01" db="EMBL/GenBank/DDBJ databases">
        <title>Analysis of 21 Apiospora genomes using comparative genomics revels a genus with tremendous synthesis potential of carbohydrate active enzymes and secondary metabolites.</title>
        <authorList>
            <person name="Sorensen T."/>
        </authorList>
    </citation>
    <scope>NUCLEOTIDE SEQUENCE [LARGE SCALE GENOMIC DNA]</scope>
    <source>
        <strain evidence="8 9">CBS 135458</strain>
    </source>
</reference>
<evidence type="ECO:0000256" key="2">
    <source>
        <dbReference type="ARBA" id="ARBA00012759"/>
    </source>
</evidence>
<comment type="caution">
    <text evidence="8">The sequence shown here is derived from an EMBL/GenBank/DDBJ whole genome shotgun (WGS) entry which is preliminary data.</text>
</comment>